<dbReference type="Pfam" id="PF00753">
    <property type="entry name" value="Lactamase_B"/>
    <property type="match status" value="1"/>
</dbReference>
<dbReference type="EMBL" id="JAPDRN010000128">
    <property type="protein sequence ID" value="KAJ9620047.1"/>
    <property type="molecule type" value="Genomic_DNA"/>
</dbReference>
<feature type="domain" description="Metallo-beta-lactamase" evidence="5">
    <location>
        <begin position="299"/>
        <end position="507"/>
    </location>
</feature>
<dbReference type="PANTHER" id="PTHR42978">
    <property type="entry name" value="QUORUM-QUENCHING LACTONASE YTNP-RELATED-RELATED"/>
    <property type="match status" value="1"/>
</dbReference>
<gene>
    <name evidence="6" type="ORF">H2204_012472</name>
</gene>
<dbReference type="CDD" id="cd07720">
    <property type="entry name" value="OPHC2-like_MBL-fold"/>
    <property type="match status" value="1"/>
</dbReference>
<dbReference type="Gene3D" id="3.60.15.10">
    <property type="entry name" value="Ribonuclease Z/Hydroxyacylglutathione hydrolase-like"/>
    <property type="match status" value="1"/>
</dbReference>
<dbReference type="AlphaFoldDB" id="A0AA38XSR5"/>
<dbReference type="InterPro" id="IPR051013">
    <property type="entry name" value="MBL_superfamily_lactonases"/>
</dbReference>
<keyword evidence="2" id="KW-0479">Metal-binding</keyword>
<proteinExistence type="inferred from homology"/>
<accession>A0AA38XSR5</accession>
<dbReference type="PANTHER" id="PTHR42978:SF6">
    <property type="entry name" value="QUORUM-QUENCHING LACTONASE YTNP-RELATED"/>
    <property type="match status" value="1"/>
</dbReference>
<sequence>MGLRGNRLERLHAQRAALQAEINLEAARLAARQLPAEQFAEALMPLSLRLQAIDQQILRTAPARELMKRLREVERQLSAPRQRGASERRALEAELRDLRLHFSNPRRRPLTVKVVLILSVAVAAAFERPPAEAGNVPTASQKATPRARLRVYCALPALPTLIPHGPLPCSGSTTARGSRLQSNQRRCAAGHCCPATPCPASCEGVPRNCPPALLHCPPANLRGDRLMFSLENTTTPAAPALDELVPSRYALKVGDIDVLVVSDGVLPLPTQMLGHNVPASERAEWFDEMYLPQDAFDWALNVMVVHSGERTILIDAGLGMDPDLQLPRAGQLIRRLGAAGIDLGEITDVVITHMHMDHIGGLLVDGVKAQLRPDLKIHVAASEVAFWKSPDFTRTNMPQGFPEALRATATHFWAEYGNFVHTFEDEHEIAPGVVARRTGGHTPGHCVVRVASEGQALTFAGDAVFAVGFDQPNWHNGFEHDPEEAARVRIELLDALAGTGEMLVATHLPFPSVGRVSREGEAFRWVPVFWDF</sequence>
<comment type="caution">
    <text evidence="6">The sequence shown here is derived from an EMBL/GenBank/DDBJ whole genome shotgun (WGS) entry which is preliminary data.</text>
</comment>
<dbReference type="GO" id="GO:0046872">
    <property type="term" value="F:metal ion binding"/>
    <property type="evidence" value="ECO:0007669"/>
    <property type="project" value="UniProtKB-KW"/>
</dbReference>
<dbReference type="SMART" id="SM00849">
    <property type="entry name" value="Lactamase_B"/>
    <property type="match status" value="1"/>
</dbReference>
<dbReference type="GO" id="GO:0016787">
    <property type="term" value="F:hydrolase activity"/>
    <property type="evidence" value="ECO:0007669"/>
    <property type="project" value="UniProtKB-KW"/>
</dbReference>
<reference evidence="6" key="1">
    <citation type="submission" date="2022-10" db="EMBL/GenBank/DDBJ databases">
        <title>Culturing micro-colonial fungi from biological soil crusts in the Mojave desert and describing Neophaeococcomyces mojavensis, and introducing the new genera and species Taxawa tesnikishii.</title>
        <authorList>
            <person name="Kurbessoian T."/>
            <person name="Stajich J.E."/>
        </authorList>
    </citation>
    <scope>NUCLEOTIDE SEQUENCE</scope>
    <source>
        <strain evidence="6">TK_35</strain>
    </source>
</reference>
<keyword evidence="4" id="KW-0862">Zinc</keyword>
<organism evidence="6">
    <name type="scientific">Knufia peltigerae</name>
    <dbReference type="NCBI Taxonomy" id="1002370"/>
    <lineage>
        <taxon>Eukaryota</taxon>
        <taxon>Fungi</taxon>
        <taxon>Dikarya</taxon>
        <taxon>Ascomycota</taxon>
        <taxon>Pezizomycotina</taxon>
        <taxon>Eurotiomycetes</taxon>
        <taxon>Chaetothyriomycetidae</taxon>
        <taxon>Chaetothyriales</taxon>
        <taxon>Trichomeriaceae</taxon>
        <taxon>Knufia</taxon>
    </lineage>
</organism>
<evidence type="ECO:0000313" key="6">
    <source>
        <dbReference type="EMBL" id="KAJ9620047.1"/>
    </source>
</evidence>
<dbReference type="InterPro" id="IPR036866">
    <property type="entry name" value="RibonucZ/Hydroxyglut_hydro"/>
</dbReference>
<evidence type="ECO:0000256" key="2">
    <source>
        <dbReference type="ARBA" id="ARBA00022723"/>
    </source>
</evidence>
<evidence type="ECO:0000259" key="5">
    <source>
        <dbReference type="SMART" id="SM00849"/>
    </source>
</evidence>
<dbReference type="SUPFAM" id="SSF56281">
    <property type="entry name" value="Metallo-hydrolase/oxidoreductase"/>
    <property type="match status" value="1"/>
</dbReference>
<keyword evidence="3" id="KW-0378">Hydrolase</keyword>
<protein>
    <recommendedName>
        <fullName evidence="5">Metallo-beta-lactamase domain-containing protein</fullName>
    </recommendedName>
</protein>
<comment type="similarity">
    <text evidence="1">Belongs to the metallo-beta-lactamase superfamily.</text>
</comment>
<evidence type="ECO:0000256" key="3">
    <source>
        <dbReference type="ARBA" id="ARBA00022801"/>
    </source>
</evidence>
<evidence type="ECO:0000256" key="4">
    <source>
        <dbReference type="ARBA" id="ARBA00022833"/>
    </source>
</evidence>
<name>A0AA38XSR5_9EURO</name>
<dbReference type="InterPro" id="IPR001279">
    <property type="entry name" value="Metallo-B-lactamas"/>
</dbReference>
<evidence type="ECO:0000256" key="1">
    <source>
        <dbReference type="ARBA" id="ARBA00007749"/>
    </source>
</evidence>